<keyword evidence="3" id="KW-1185">Reference proteome</keyword>
<feature type="region of interest" description="Disordered" evidence="1">
    <location>
        <begin position="1"/>
        <end position="31"/>
    </location>
</feature>
<name>A0A834M7B6_RHYFE</name>
<feature type="compositionally biased region" description="Basic residues" evidence="1">
    <location>
        <begin position="10"/>
        <end position="22"/>
    </location>
</feature>
<proteinExistence type="predicted"/>
<gene>
    <name evidence="2" type="ORF">GWI33_013967</name>
</gene>
<evidence type="ECO:0000256" key="1">
    <source>
        <dbReference type="SAM" id="MobiDB-lite"/>
    </source>
</evidence>
<dbReference type="AlphaFoldDB" id="A0A834M7B6"/>
<reference evidence="2" key="1">
    <citation type="submission" date="2020-08" db="EMBL/GenBank/DDBJ databases">
        <title>Genome sequencing and assembly of the red palm weevil Rhynchophorus ferrugineus.</title>
        <authorList>
            <person name="Dias G.B."/>
            <person name="Bergman C.M."/>
            <person name="Manee M."/>
        </authorList>
    </citation>
    <scope>NUCLEOTIDE SEQUENCE</scope>
    <source>
        <strain evidence="2">AA-2017</strain>
        <tissue evidence="2">Whole larva</tissue>
    </source>
</reference>
<comment type="caution">
    <text evidence="2">The sequence shown here is derived from an EMBL/GenBank/DDBJ whole genome shotgun (WGS) entry which is preliminary data.</text>
</comment>
<dbReference type="Proteomes" id="UP000625711">
    <property type="component" value="Unassembled WGS sequence"/>
</dbReference>
<sequence>MSVRFAPGTPRRRPPPPPHTHKAPAESSFPAILTDRDRLRRMGRAFLFERLVEDGGGRRELGDINIIFRCLVSSRIGFFFVSFLGNPGDFRASLLEAGERRKYGEWILRF</sequence>
<accession>A0A834M7B6</accession>
<organism evidence="2 3">
    <name type="scientific">Rhynchophorus ferrugineus</name>
    <name type="common">Red palm weevil</name>
    <name type="synonym">Curculio ferrugineus</name>
    <dbReference type="NCBI Taxonomy" id="354439"/>
    <lineage>
        <taxon>Eukaryota</taxon>
        <taxon>Metazoa</taxon>
        <taxon>Ecdysozoa</taxon>
        <taxon>Arthropoda</taxon>
        <taxon>Hexapoda</taxon>
        <taxon>Insecta</taxon>
        <taxon>Pterygota</taxon>
        <taxon>Neoptera</taxon>
        <taxon>Endopterygota</taxon>
        <taxon>Coleoptera</taxon>
        <taxon>Polyphaga</taxon>
        <taxon>Cucujiformia</taxon>
        <taxon>Curculionidae</taxon>
        <taxon>Dryophthorinae</taxon>
        <taxon>Rhynchophorus</taxon>
    </lineage>
</organism>
<evidence type="ECO:0000313" key="3">
    <source>
        <dbReference type="Proteomes" id="UP000625711"/>
    </source>
</evidence>
<dbReference type="EMBL" id="JAACXV010013493">
    <property type="protein sequence ID" value="KAF7273313.1"/>
    <property type="molecule type" value="Genomic_DNA"/>
</dbReference>
<evidence type="ECO:0000313" key="2">
    <source>
        <dbReference type="EMBL" id="KAF7273313.1"/>
    </source>
</evidence>
<protein>
    <submittedName>
        <fullName evidence="2">Uncharacterized protein</fullName>
    </submittedName>
</protein>